<comment type="caution">
    <text evidence="3">The sequence shown here is derived from an EMBL/GenBank/DDBJ whole genome shotgun (WGS) entry which is preliminary data.</text>
</comment>
<evidence type="ECO:0000256" key="2">
    <source>
        <dbReference type="SAM" id="MobiDB-lite"/>
    </source>
</evidence>
<dbReference type="AlphaFoldDB" id="A0ABD1XZP7"/>
<dbReference type="Proteomes" id="UP001605036">
    <property type="component" value="Unassembled WGS sequence"/>
</dbReference>
<sequence length="669" mass="76254">MTGRNTVHQASGFKSLHLESLTQGRKAETREAVDWSKSYHEQRRYAGLSNHSLVRELEDLLDATGLREFYSCLDWSKTSVKVVQHFLMTALVVQKTNHSEILYHPSQLQSPIIITAEKLAQALHLRVQGISDPTPTDSFEKETGFKLMSTGKFFALNSAPSKALCTAGRFVNQALFLWQSAYYLCKPNMIILRAALNGESVAWGRIMWKNLTRRIISFQQLASKSGPKAERELRNKLSCISFGPVVIALLLKLSHAGPEHEAWIQCLRRTDDESLCSLLTNSRKPRLPKDKTLAEDYGTKDATCGMRSVPEDRSKRSTAIPDNQAKVVDERDRQVRATRERHHSKKLSSGIKPRAVRPSLETICKLTRIDQERRIRENFLSKSHKTVEMNIHGLQVIEGSSKSPQATPILETNMSEVPAASLVAMVFNVKRFLQGLDNGIPVDVNLKLKAEKFLDALKLELSSRGLKEFTEQMEFLRMDEGKGELSPSHWNLLPDLPRKKHKNFTELHDEAKELRSKLTASNDILTRSAHYLQLEEEEINLLKAKAENAEKCFQEHKRTTDMALGMVEMQNAYRSKTKRLKTECEKICSHLDIVLKREPRLFRHVREQEEEEVGRVQLGSGLLKHEVQDSWPRDEISENQWEAEITGRLTKLLVEHGDIYPSSDVLKVV</sequence>
<proteinExistence type="predicted"/>
<accession>A0ABD1XZP7</accession>
<organism evidence="3 4">
    <name type="scientific">Riccia fluitans</name>
    <dbReference type="NCBI Taxonomy" id="41844"/>
    <lineage>
        <taxon>Eukaryota</taxon>
        <taxon>Viridiplantae</taxon>
        <taxon>Streptophyta</taxon>
        <taxon>Embryophyta</taxon>
        <taxon>Marchantiophyta</taxon>
        <taxon>Marchantiopsida</taxon>
        <taxon>Marchantiidae</taxon>
        <taxon>Marchantiales</taxon>
        <taxon>Ricciaceae</taxon>
        <taxon>Riccia</taxon>
    </lineage>
</organism>
<reference evidence="3 4" key="1">
    <citation type="submission" date="2024-09" db="EMBL/GenBank/DDBJ databases">
        <title>Chromosome-scale assembly of Riccia fluitans.</title>
        <authorList>
            <person name="Paukszto L."/>
            <person name="Sawicki J."/>
            <person name="Karawczyk K."/>
            <person name="Piernik-Szablinska J."/>
            <person name="Szczecinska M."/>
            <person name="Mazdziarz M."/>
        </authorList>
    </citation>
    <scope>NUCLEOTIDE SEQUENCE [LARGE SCALE GENOMIC DNA]</scope>
    <source>
        <strain evidence="3">Rf_01</strain>
        <tissue evidence="3">Aerial parts of the thallus</tissue>
    </source>
</reference>
<feature type="coiled-coil region" evidence="1">
    <location>
        <begin position="532"/>
        <end position="559"/>
    </location>
</feature>
<evidence type="ECO:0000313" key="3">
    <source>
        <dbReference type="EMBL" id="KAL2619971.1"/>
    </source>
</evidence>
<evidence type="ECO:0000313" key="4">
    <source>
        <dbReference type="Proteomes" id="UP001605036"/>
    </source>
</evidence>
<evidence type="ECO:0000256" key="1">
    <source>
        <dbReference type="SAM" id="Coils"/>
    </source>
</evidence>
<feature type="region of interest" description="Disordered" evidence="2">
    <location>
        <begin position="301"/>
        <end position="352"/>
    </location>
</feature>
<keyword evidence="1" id="KW-0175">Coiled coil</keyword>
<keyword evidence="4" id="KW-1185">Reference proteome</keyword>
<name>A0ABD1XZP7_9MARC</name>
<dbReference type="EMBL" id="JBHFFA010000006">
    <property type="protein sequence ID" value="KAL2619971.1"/>
    <property type="molecule type" value="Genomic_DNA"/>
</dbReference>
<feature type="compositionally biased region" description="Basic and acidic residues" evidence="2">
    <location>
        <begin position="327"/>
        <end position="338"/>
    </location>
</feature>
<protein>
    <submittedName>
        <fullName evidence="3">Uncharacterized protein</fullName>
    </submittedName>
</protein>
<gene>
    <name evidence="3" type="ORF">R1flu_000176</name>
</gene>